<proteinExistence type="predicted"/>
<dbReference type="Proteomes" id="UP000238153">
    <property type="component" value="Unassembled WGS sequence"/>
</dbReference>
<dbReference type="EMBL" id="PGWX01000386">
    <property type="protein sequence ID" value="PPJ72120.1"/>
    <property type="molecule type" value="Genomic_DNA"/>
</dbReference>
<sequence length="69" mass="7458">LAGEIGLFGGQGYECLAPEQPSDGQADQQGDDDQKGGQAVHCISLSGTKQELSWRRQRLQGTWCGKRPL</sequence>
<accession>A0A7Z1MZY8</accession>
<comment type="caution">
    <text evidence="2">The sequence shown here is derived from an EMBL/GenBank/DDBJ whole genome shotgun (WGS) entry which is preliminary data.</text>
</comment>
<dbReference type="AlphaFoldDB" id="A0A7Z1MZY8"/>
<evidence type="ECO:0000313" key="2">
    <source>
        <dbReference type="EMBL" id="PPJ72120.1"/>
    </source>
</evidence>
<evidence type="ECO:0000256" key="1">
    <source>
        <dbReference type="SAM" id="MobiDB-lite"/>
    </source>
</evidence>
<feature type="region of interest" description="Disordered" evidence="1">
    <location>
        <begin position="13"/>
        <end position="39"/>
    </location>
</feature>
<feature type="non-terminal residue" evidence="2">
    <location>
        <position position="1"/>
    </location>
</feature>
<name>A0A7Z1MZY8_STAHA</name>
<evidence type="ECO:0000313" key="3">
    <source>
        <dbReference type="Proteomes" id="UP000238153"/>
    </source>
</evidence>
<protein>
    <submittedName>
        <fullName evidence="2">Uncharacterized protein</fullName>
    </submittedName>
</protein>
<gene>
    <name evidence="2" type="ORF">CV019_11340</name>
</gene>
<reference evidence="2 3" key="1">
    <citation type="submission" date="2017-11" db="EMBL/GenBank/DDBJ databases">
        <authorList>
            <person name="Founou R.C."/>
            <person name="Founou L."/>
            <person name="Allam M."/>
            <person name="Ismail A."/>
            <person name="Essack S.Y."/>
        </authorList>
    </citation>
    <scope>NUCLEOTIDE SEQUENCE [LARGE SCALE GENOMIC DNA]</scope>
    <source>
        <strain evidence="2 3">G811N2B1</strain>
    </source>
</reference>
<organism evidence="2 3">
    <name type="scientific">Staphylococcus haemolyticus</name>
    <dbReference type="NCBI Taxonomy" id="1283"/>
    <lineage>
        <taxon>Bacteria</taxon>
        <taxon>Bacillati</taxon>
        <taxon>Bacillota</taxon>
        <taxon>Bacilli</taxon>
        <taxon>Bacillales</taxon>
        <taxon>Staphylococcaceae</taxon>
        <taxon>Staphylococcus</taxon>
    </lineage>
</organism>